<keyword evidence="10" id="KW-1185">Reference proteome</keyword>
<dbReference type="STRING" id="4540.A0A3L6RYU3"/>
<dbReference type="Proteomes" id="UP000275267">
    <property type="component" value="Unassembled WGS sequence"/>
</dbReference>
<evidence type="ECO:0000256" key="2">
    <source>
        <dbReference type="ARBA" id="ARBA00008816"/>
    </source>
</evidence>
<reference evidence="10" key="1">
    <citation type="journal article" date="2019" name="Nat. Commun.">
        <title>The genome of broomcorn millet.</title>
        <authorList>
            <person name="Zou C."/>
            <person name="Miki D."/>
            <person name="Li D."/>
            <person name="Tang Q."/>
            <person name="Xiao L."/>
            <person name="Rajput S."/>
            <person name="Deng P."/>
            <person name="Jia W."/>
            <person name="Huang R."/>
            <person name="Zhang M."/>
            <person name="Sun Y."/>
            <person name="Hu J."/>
            <person name="Fu X."/>
            <person name="Schnable P.S."/>
            <person name="Li F."/>
            <person name="Zhang H."/>
            <person name="Feng B."/>
            <person name="Zhu X."/>
            <person name="Liu R."/>
            <person name="Schnable J.C."/>
            <person name="Zhu J.-K."/>
            <person name="Zhang H."/>
        </authorList>
    </citation>
    <scope>NUCLEOTIDE SEQUENCE [LARGE SCALE GENOMIC DNA]</scope>
</reference>
<protein>
    <submittedName>
        <fullName evidence="9">Lipid phosphate phosphatase 2-like</fullName>
    </submittedName>
</protein>
<keyword evidence="5 7" id="KW-0472">Membrane</keyword>
<feature type="transmembrane region" description="Helical" evidence="7">
    <location>
        <begin position="217"/>
        <end position="236"/>
    </location>
</feature>
<dbReference type="EMBL" id="PQIB02000006">
    <property type="protein sequence ID" value="RLN12064.1"/>
    <property type="molecule type" value="Genomic_DNA"/>
</dbReference>
<dbReference type="GO" id="GO:0008195">
    <property type="term" value="F:phosphatidate phosphatase activity"/>
    <property type="evidence" value="ECO:0007669"/>
    <property type="project" value="TreeGrafter"/>
</dbReference>
<feature type="transmembrane region" description="Helical" evidence="7">
    <location>
        <begin position="186"/>
        <end position="205"/>
    </location>
</feature>
<evidence type="ECO:0000256" key="5">
    <source>
        <dbReference type="ARBA" id="ARBA00023136"/>
    </source>
</evidence>
<keyword evidence="3 7" id="KW-0812">Transmembrane</keyword>
<proteinExistence type="inferred from homology"/>
<sequence>MPPPPPPPVPAARPGAPRLYLKTHGTRVARLHLLDWVVLAGLVALDGALNAIEPFHRFVGEDTVPGLRYPLKDNTVPVWAVPVLAVVAPMAIVAGIYVRRRNVYDLHHAILGKFSGTTTAPVPVLLMCLRYDNVTREVICHGDPGVIKEGYKSFPSGHTSWSFAGLGFLSWYLAGKIKAFDRGGHVAKLCIVAMPLLLAAMVAVSRVDDYWHHWQDVFTAGVLGLVVASFCYLQFFPPPSGEQGFWPHSYFEHMLTLEGEIEVQSAAGSSRHLSLTLDSSPGRAGTEMRSSSQALDTMESGRRS</sequence>
<comment type="caution">
    <text evidence="9">The sequence shown here is derived from an EMBL/GenBank/DDBJ whole genome shotgun (WGS) entry which is preliminary data.</text>
</comment>
<evidence type="ECO:0000256" key="4">
    <source>
        <dbReference type="ARBA" id="ARBA00022989"/>
    </source>
</evidence>
<feature type="transmembrane region" description="Helical" evidence="7">
    <location>
        <begin position="76"/>
        <end position="98"/>
    </location>
</feature>
<dbReference type="Pfam" id="PF01569">
    <property type="entry name" value="PAP2"/>
    <property type="match status" value="1"/>
</dbReference>
<dbReference type="GO" id="GO:0006644">
    <property type="term" value="P:phospholipid metabolic process"/>
    <property type="evidence" value="ECO:0007669"/>
    <property type="project" value="InterPro"/>
</dbReference>
<evidence type="ECO:0000256" key="1">
    <source>
        <dbReference type="ARBA" id="ARBA00004141"/>
    </source>
</evidence>
<evidence type="ECO:0000313" key="10">
    <source>
        <dbReference type="Proteomes" id="UP000275267"/>
    </source>
</evidence>
<dbReference type="SMART" id="SM00014">
    <property type="entry name" value="acidPPc"/>
    <property type="match status" value="1"/>
</dbReference>
<dbReference type="InterPro" id="IPR000326">
    <property type="entry name" value="PAP2/HPO"/>
</dbReference>
<comment type="subcellular location">
    <subcellularLocation>
        <location evidence="1">Membrane</location>
        <topology evidence="1">Multi-pass membrane protein</topology>
    </subcellularLocation>
</comment>
<accession>A0A3L6RYU3</accession>
<dbReference type="SUPFAM" id="SSF48317">
    <property type="entry name" value="Acid phosphatase/Vanadium-dependent haloperoxidase"/>
    <property type="match status" value="1"/>
</dbReference>
<dbReference type="GO" id="GO:0046839">
    <property type="term" value="P:phospholipid dephosphorylation"/>
    <property type="evidence" value="ECO:0007669"/>
    <property type="project" value="TreeGrafter"/>
</dbReference>
<comment type="similarity">
    <text evidence="2">Belongs to the PA-phosphatase related phosphoesterase family.</text>
</comment>
<dbReference type="AlphaFoldDB" id="A0A3L6RYU3"/>
<evidence type="ECO:0000313" key="9">
    <source>
        <dbReference type="EMBL" id="RLN12064.1"/>
    </source>
</evidence>
<dbReference type="InterPro" id="IPR043216">
    <property type="entry name" value="PAP-like"/>
</dbReference>
<dbReference type="Gene3D" id="1.20.144.10">
    <property type="entry name" value="Phosphatidic acid phosphatase type 2/haloperoxidase"/>
    <property type="match status" value="1"/>
</dbReference>
<evidence type="ECO:0000259" key="8">
    <source>
        <dbReference type="SMART" id="SM00014"/>
    </source>
</evidence>
<keyword evidence="4 7" id="KW-1133">Transmembrane helix</keyword>
<evidence type="ECO:0000256" key="6">
    <source>
        <dbReference type="SAM" id="MobiDB-lite"/>
    </source>
</evidence>
<dbReference type="OrthoDB" id="10030083at2759"/>
<dbReference type="PANTHER" id="PTHR10165:SF195">
    <property type="entry name" value="PHOSPHATIDIC ACID PHOSPHATASE TYPE 2_HALOPEROXIDASE DOMAIN-CONTAINING PROTEIN"/>
    <property type="match status" value="1"/>
</dbReference>
<gene>
    <name evidence="9" type="ORF">C2845_PM09G18380</name>
</gene>
<name>A0A3L6RYU3_PANMI</name>
<feature type="domain" description="Phosphatidic acid phosphatase type 2/haloperoxidase" evidence="8">
    <location>
        <begin position="75"/>
        <end position="232"/>
    </location>
</feature>
<feature type="region of interest" description="Disordered" evidence="6">
    <location>
        <begin position="272"/>
        <end position="304"/>
    </location>
</feature>
<dbReference type="CDD" id="cd03390">
    <property type="entry name" value="PAP2_containing_1_like"/>
    <property type="match status" value="1"/>
</dbReference>
<dbReference type="GO" id="GO:0016020">
    <property type="term" value="C:membrane"/>
    <property type="evidence" value="ECO:0007669"/>
    <property type="project" value="UniProtKB-SubCell"/>
</dbReference>
<dbReference type="InterPro" id="IPR036938">
    <property type="entry name" value="PAP2/HPO_sf"/>
</dbReference>
<evidence type="ECO:0000256" key="3">
    <source>
        <dbReference type="ARBA" id="ARBA00022692"/>
    </source>
</evidence>
<organism evidence="9 10">
    <name type="scientific">Panicum miliaceum</name>
    <name type="common">Proso millet</name>
    <name type="synonym">Broomcorn millet</name>
    <dbReference type="NCBI Taxonomy" id="4540"/>
    <lineage>
        <taxon>Eukaryota</taxon>
        <taxon>Viridiplantae</taxon>
        <taxon>Streptophyta</taxon>
        <taxon>Embryophyta</taxon>
        <taxon>Tracheophyta</taxon>
        <taxon>Spermatophyta</taxon>
        <taxon>Magnoliopsida</taxon>
        <taxon>Liliopsida</taxon>
        <taxon>Poales</taxon>
        <taxon>Poaceae</taxon>
        <taxon>PACMAD clade</taxon>
        <taxon>Panicoideae</taxon>
        <taxon>Panicodae</taxon>
        <taxon>Paniceae</taxon>
        <taxon>Panicinae</taxon>
        <taxon>Panicum</taxon>
        <taxon>Panicum sect. Panicum</taxon>
    </lineage>
</organism>
<evidence type="ECO:0000256" key="7">
    <source>
        <dbReference type="SAM" id="Phobius"/>
    </source>
</evidence>
<dbReference type="PANTHER" id="PTHR10165">
    <property type="entry name" value="LIPID PHOSPHATE PHOSPHATASE"/>
    <property type="match status" value="1"/>
</dbReference>